<comment type="caution">
    <text evidence="2">The sequence shown here is derived from an EMBL/GenBank/DDBJ whole genome shotgun (WGS) entry which is preliminary data.</text>
</comment>
<evidence type="ECO:0000313" key="2">
    <source>
        <dbReference type="EMBL" id="GEU65952.1"/>
    </source>
</evidence>
<feature type="region of interest" description="Disordered" evidence="1">
    <location>
        <begin position="20"/>
        <end position="46"/>
    </location>
</feature>
<sequence length="263" mass="29781">MSSSNYPFIVLSDSDIEDAFSSTNTPDYTSASPDYFPASPGNTPPDSSIDLTKDLLASLAFSPFHDNPYMVMQAYDVTNNELPIPPQAPIAPPIILPPSPMLSPLLNSRDFFCPGVILPPKKRSQGRYINSKETLELIKRTLIDYQAQAEFRKEKENPTPYQRIVNKLKSQGRNDLSKEEILEEYLKEIKEDLVRNFEYQKSDSSMKASSEDENQFNCLAGESQELEDPEEIPLEDIFEEIKNTVSRRISKGESSNEKQKTPM</sequence>
<feature type="compositionally biased region" description="Polar residues" evidence="1">
    <location>
        <begin position="20"/>
        <end position="32"/>
    </location>
</feature>
<protein>
    <recommendedName>
        <fullName evidence="3">Reverse transcriptase domain-containing protein</fullName>
    </recommendedName>
</protein>
<organism evidence="2">
    <name type="scientific">Tanacetum cinerariifolium</name>
    <name type="common">Dalmatian daisy</name>
    <name type="synonym">Chrysanthemum cinerariifolium</name>
    <dbReference type="NCBI Taxonomy" id="118510"/>
    <lineage>
        <taxon>Eukaryota</taxon>
        <taxon>Viridiplantae</taxon>
        <taxon>Streptophyta</taxon>
        <taxon>Embryophyta</taxon>
        <taxon>Tracheophyta</taxon>
        <taxon>Spermatophyta</taxon>
        <taxon>Magnoliopsida</taxon>
        <taxon>eudicotyledons</taxon>
        <taxon>Gunneridae</taxon>
        <taxon>Pentapetalae</taxon>
        <taxon>asterids</taxon>
        <taxon>campanulids</taxon>
        <taxon>Asterales</taxon>
        <taxon>Asteraceae</taxon>
        <taxon>Asteroideae</taxon>
        <taxon>Anthemideae</taxon>
        <taxon>Anthemidinae</taxon>
        <taxon>Tanacetum</taxon>
    </lineage>
</organism>
<name>A0A6L2M047_TANCI</name>
<evidence type="ECO:0000256" key="1">
    <source>
        <dbReference type="SAM" id="MobiDB-lite"/>
    </source>
</evidence>
<evidence type="ECO:0008006" key="3">
    <source>
        <dbReference type="Google" id="ProtNLM"/>
    </source>
</evidence>
<dbReference type="AlphaFoldDB" id="A0A6L2M047"/>
<reference evidence="2" key="1">
    <citation type="journal article" date="2019" name="Sci. Rep.">
        <title>Draft genome of Tanacetum cinerariifolium, the natural source of mosquito coil.</title>
        <authorList>
            <person name="Yamashiro T."/>
            <person name="Shiraishi A."/>
            <person name="Satake H."/>
            <person name="Nakayama K."/>
        </authorList>
    </citation>
    <scope>NUCLEOTIDE SEQUENCE</scope>
</reference>
<proteinExistence type="predicted"/>
<gene>
    <name evidence="2" type="ORF">Tci_037930</name>
</gene>
<accession>A0A6L2M047</accession>
<dbReference type="EMBL" id="BKCJ010005296">
    <property type="protein sequence ID" value="GEU65952.1"/>
    <property type="molecule type" value="Genomic_DNA"/>
</dbReference>
<feature type="region of interest" description="Disordered" evidence="1">
    <location>
        <begin position="202"/>
        <end position="232"/>
    </location>
</feature>